<accession>A0A0F3H564</accession>
<dbReference type="EMBL" id="CP040804">
    <property type="protein sequence ID" value="QEM32030.1"/>
    <property type="molecule type" value="Genomic_DNA"/>
</dbReference>
<protein>
    <submittedName>
        <fullName evidence="2">DUF805 domain-containing protein</fullName>
    </submittedName>
    <submittedName>
        <fullName evidence="3">Inner membrane protein YhaH</fullName>
    </submittedName>
</protein>
<dbReference type="AlphaFoldDB" id="A0A0F3H564"/>
<evidence type="ECO:0000313" key="3">
    <source>
        <dbReference type="EMBL" id="RSI59119.1"/>
    </source>
</evidence>
<keyword evidence="1" id="KW-0812">Transmembrane</keyword>
<dbReference type="EMBL" id="RJNF01000005">
    <property type="protein sequence ID" value="RSI59119.1"/>
    <property type="molecule type" value="Genomic_DNA"/>
</dbReference>
<dbReference type="Pfam" id="PF05656">
    <property type="entry name" value="DUF805"/>
    <property type="match status" value="1"/>
</dbReference>
<evidence type="ECO:0000313" key="4">
    <source>
        <dbReference type="Proteomes" id="UP000273998"/>
    </source>
</evidence>
<sequence length="132" mass="15131">MIEAYKKFWKGYVDFEGRSTRSDYWFVYLVNVLITFAYFLLQAVFGGLAAATDSSFLAVISLILLLIFFAYGIAACLPGIALTVRRLRDAGYNWPYIFVAFIPFVGWIILIVLLCKPTKVEYPFNNFNNPQQ</sequence>
<dbReference type="PANTHER" id="PTHR34980:SF2">
    <property type="entry name" value="INNER MEMBRANE PROTEIN YHAH-RELATED"/>
    <property type="match status" value="1"/>
</dbReference>
<evidence type="ECO:0000313" key="2">
    <source>
        <dbReference type="EMBL" id="QEM32030.1"/>
    </source>
</evidence>
<feature type="transmembrane region" description="Helical" evidence="1">
    <location>
        <begin position="94"/>
        <end position="114"/>
    </location>
</feature>
<dbReference type="Proteomes" id="UP000322622">
    <property type="component" value="Chromosome"/>
</dbReference>
<reference evidence="2 5" key="2">
    <citation type="submission" date="2019-06" db="EMBL/GenBank/DDBJ databases">
        <title>Complete genome sequence of Streptococcus salivarius LAB813.</title>
        <authorList>
            <person name="Levesque C.M."/>
            <person name="Gong S.-G."/>
            <person name="Dufour D."/>
            <person name="Barbour A."/>
        </authorList>
    </citation>
    <scope>NUCLEOTIDE SEQUENCE [LARGE SCALE GENOMIC DNA]</scope>
    <source>
        <strain evidence="2 5">LAB813</strain>
    </source>
</reference>
<feature type="transmembrane region" description="Helical" evidence="1">
    <location>
        <begin position="56"/>
        <end position="82"/>
    </location>
</feature>
<dbReference type="PANTHER" id="PTHR34980">
    <property type="entry name" value="INNER MEMBRANE PROTEIN-RELATED-RELATED"/>
    <property type="match status" value="1"/>
</dbReference>
<keyword evidence="1" id="KW-1133">Transmembrane helix</keyword>
<dbReference type="Proteomes" id="UP000273998">
    <property type="component" value="Unassembled WGS sequence"/>
</dbReference>
<dbReference type="RefSeq" id="WP_004183402.1">
    <property type="nucleotide sequence ID" value="NZ_AP031488.1"/>
</dbReference>
<dbReference type="InterPro" id="IPR008523">
    <property type="entry name" value="DUF805"/>
</dbReference>
<feature type="transmembrane region" description="Helical" evidence="1">
    <location>
        <begin position="25"/>
        <end position="50"/>
    </location>
</feature>
<proteinExistence type="predicted"/>
<evidence type="ECO:0000313" key="5">
    <source>
        <dbReference type="Proteomes" id="UP000322622"/>
    </source>
</evidence>
<dbReference type="GO" id="GO:0005886">
    <property type="term" value="C:plasma membrane"/>
    <property type="evidence" value="ECO:0007669"/>
    <property type="project" value="TreeGrafter"/>
</dbReference>
<evidence type="ECO:0000256" key="1">
    <source>
        <dbReference type="SAM" id="Phobius"/>
    </source>
</evidence>
<organism evidence="3 4">
    <name type="scientific">Streptococcus salivarius</name>
    <dbReference type="NCBI Taxonomy" id="1304"/>
    <lineage>
        <taxon>Bacteria</taxon>
        <taxon>Bacillati</taxon>
        <taxon>Bacillota</taxon>
        <taxon>Bacilli</taxon>
        <taxon>Lactobacillales</taxon>
        <taxon>Streptococcaceae</taxon>
        <taxon>Streptococcus</taxon>
    </lineage>
</organism>
<reference evidence="3 4" key="1">
    <citation type="submission" date="2018-11" db="EMBL/GenBank/DDBJ databases">
        <title>Species Designations Belie Phenotypic and Genotypic Heterogeneity in Oral Streptococci.</title>
        <authorList>
            <person name="Velsko I."/>
        </authorList>
    </citation>
    <scope>NUCLEOTIDE SEQUENCE [LARGE SCALE GENOMIC DNA]</scope>
    <source>
        <strain evidence="3 4">BCC42</strain>
    </source>
</reference>
<gene>
    <name evidence="3" type="primary">yhaH</name>
    <name evidence="3" type="ORF">D8867_02980</name>
    <name evidence="2" type="ORF">FHI56_03670</name>
</gene>
<keyword evidence="1" id="KW-0472">Membrane</keyword>
<name>A0A0F3H564_STRSL</name>